<sequence>MATDENVNKLQRKRSTLRSKVTRLTGKLNDVDGIDKVFDVELLEDTLQDLKLMNETIHDLLNDEDYERDTVDCEKYFDTAKLAIFNTKRKVSANINVSSSEFSPPSSINTSVKLPTIKINTFFGGIEEFPTFWERFNSCIDSNASLSLVDKHVFLRGYLDGEAKRLVDGISVIGDTYETTKKLLEDKYGNKDRIIQSHLDYLENLKPVQDPSPMELNDLYIECNRRLLALNALGENTEAYGRILAPNIIPAFPTEICCRWIIYAKREKLAEGNITRLMQLLAEEVEGSVEAQKIRRTLFPDNILKSSVENFNIDLKLVNKNKKISPFCAFCNTSGHWPQNCETVTDFKTRVQKLKNSNRCFLCTNRGHRITNCPRKSTARCIKCKKQHPVSICSPRNTQLLITNTEVNHINIPRTIFTHLQTACLYVTGPTGITKLTRCILDGGSQASFVDVKLIDKLKLNVINSSSLRVQAFESSFTQEQRRCVQLTLSGLWSKQSILITAFESNNSYTTHPAATLEISKFAHKNKFKLADPPDNSSLPIELLIGGDYYWQIVTAESPIKLSDSFVMVPSMLGWILSGSRTHTTIADNTFVHQFSVQVSNDCLNDQVRCFWELDSIGIQDIQKRRMSARDEEILSKFHKSTTAVLGIDWDTNDDTLGNAFKTSFCVAGGKPLTKRWLLRCIASCYDPLGLFSPFTIIGKILFQDTWILGIKWDELLPTNLSTMWYAAVKQLDDICSIKISRYIGISSHTPYSVHVFCDASERAYGSALYIVTSQSNVHIVCSRNRLAPIKKVTLPRIELLAALMGTRLLKYFCKEVDIQPSAATLWTNSKITLSWIRSNPNKWKTFVCNRATEILQYTSPAQWRYCPGTQNPADHLSQGILPSKLSNLKNWWYGPDWLTQEPSLWPTEDLSSYEQLKTDNEARKPLTQSLYVVTTNPVIDITHYSSYTKLLRVTAWILRFLHNCRNELRFQFELTAEELQKAKDYWIHNVQQQCFHVEMEALKNNCPLPKTSKIARFNPFLKNNQIRLGGRLQFAPLSTDVRHPLLLEGNHPFVLLLIKSTRVCLITWELESFFLNCVQISGFCEDAKL</sequence>
<dbReference type="PANTHER" id="PTHR47331:SF4">
    <property type="entry name" value="PEPTIDASE S1 DOMAIN-CONTAINING PROTEIN"/>
    <property type="match status" value="1"/>
</dbReference>
<dbReference type="Pfam" id="PF05380">
    <property type="entry name" value="Peptidase_A17"/>
    <property type="match status" value="1"/>
</dbReference>
<evidence type="ECO:0000256" key="1">
    <source>
        <dbReference type="SAM" id="Coils"/>
    </source>
</evidence>
<dbReference type="EMBL" id="BMAW01016010">
    <property type="protein sequence ID" value="GFT46702.1"/>
    <property type="molecule type" value="Genomic_DNA"/>
</dbReference>
<dbReference type="PANTHER" id="PTHR47331">
    <property type="entry name" value="PHD-TYPE DOMAIN-CONTAINING PROTEIN"/>
    <property type="match status" value="1"/>
</dbReference>
<dbReference type="Proteomes" id="UP000887013">
    <property type="component" value="Unassembled WGS sequence"/>
</dbReference>
<accession>A0A8X6TSW1</accession>
<reference evidence="2" key="1">
    <citation type="submission" date="2020-08" db="EMBL/GenBank/DDBJ databases">
        <title>Multicomponent nature underlies the extraordinary mechanical properties of spider dragline silk.</title>
        <authorList>
            <person name="Kono N."/>
            <person name="Nakamura H."/>
            <person name="Mori M."/>
            <person name="Yoshida Y."/>
            <person name="Ohtoshi R."/>
            <person name="Malay A.D."/>
            <person name="Moran D.A.P."/>
            <person name="Tomita M."/>
            <person name="Numata K."/>
            <person name="Arakawa K."/>
        </authorList>
    </citation>
    <scope>NUCLEOTIDE SEQUENCE</scope>
</reference>
<proteinExistence type="predicted"/>
<dbReference type="InterPro" id="IPR012337">
    <property type="entry name" value="RNaseH-like_sf"/>
</dbReference>
<dbReference type="InterPro" id="IPR036397">
    <property type="entry name" value="RNaseH_sf"/>
</dbReference>
<feature type="coiled-coil region" evidence="1">
    <location>
        <begin position="7"/>
        <end position="63"/>
    </location>
</feature>
<keyword evidence="1" id="KW-0175">Coiled coil</keyword>
<evidence type="ECO:0000313" key="3">
    <source>
        <dbReference type="Proteomes" id="UP000887013"/>
    </source>
</evidence>
<dbReference type="InterPro" id="IPR005312">
    <property type="entry name" value="DUF1759"/>
</dbReference>
<comment type="caution">
    <text evidence="2">The sequence shown here is derived from an EMBL/GenBank/DDBJ whole genome shotgun (WGS) entry which is preliminary data.</text>
</comment>
<gene>
    <name evidence="2" type="primary">X975_18538</name>
    <name evidence="2" type="ORF">NPIL_83491</name>
</gene>
<organism evidence="2 3">
    <name type="scientific">Nephila pilipes</name>
    <name type="common">Giant wood spider</name>
    <name type="synonym">Nephila maculata</name>
    <dbReference type="NCBI Taxonomy" id="299642"/>
    <lineage>
        <taxon>Eukaryota</taxon>
        <taxon>Metazoa</taxon>
        <taxon>Ecdysozoa</taxon>
        <taxon>Arthropoda</taxon>
        <taxon>Chelicerata</taxon>
        <taxon>Arachnida</taxon>
        <taxon>Araneae</taxon>
        <taxon>Araneomorphae</taxon>
        <taxon>Entelegynae</taxon>
        <taxon>Araneoidea</taxon>
        <taxon>Nephilidae</taxon>
        <taxon>Nephila</taxon>
    </lineage>
</organism>
<name>A0A8X6TSW1_NEPPI</name>
<dbReference type="AlphaFoldDB" id="A0A8X6TSW1"/>
<dbReference type="Pfam" id="PF03564">
    <property type="entry name" value="DUF1759"/>
    <property type="match status" value="1"/>
</dbReference>
<dbReference type="SUPFAM" id="SSF53098">
    <property type="entry name" value="Ribonuclease H-like"/>
    <property type="match status" value="1"/>
</dbReference>
<dbReference type="OrthoDB" id="5987340at2759"/>
<dbReference type="Gene3D" id="3.30.420.10">
    <property type="entry name" value="Ribonuclease H-like superfamily/Ribonuclease H"/>
    <property type="match status" value="1"/>
</dbReference>
<keyword evidence="3" id="KW-1185">Reference proteome</keyword>
<protein>
    <submittedName>
        <fullName evidence="2">Integrase catalytic domain-containing protein</fullName>
    </submittedName>
</protein>
<evidence type="ECO:0000313" key="2">
    <source>
        <dbReference type="EMBL" id="GFT46702.1"/>
    </source>
</evidence>
<dbReference type="GO" id="GO:0003676">
    <property type="term" value="F:nucleic acid binding"/>
    <property type="evidence" value="ECO:0007669"/>
    <property type="project" value="InterPro"/>
</dbReference>
<dbReference type="InterPro" id="IPR008042">
    <property type="entry name" value="Retrotrans_Pao"/>
</dbReference>